<feature type="compositionally biased region" description="Polar residues" evidence="1">
    <location>
        <begin position="229"/>
        <end position="244"/>
    </location>
</feature>
<feature type="compositionally biased region" description="Basic and acidic residues" evidence="1">
    <location>
        <begin position="212"/>
        <end position="228"/>
    </location>
</feature>
<dbReference type="AlphaFoldDB" id="A0A1G9VVS5"/>
<feature type="region of interest" description="Disordered" evidence="1">
    <location>
        <begin position="78"/>
        <end position="103"/>
    </location>
</feature>
<organism evidence="2 3">
    <name type="scientific">Sediminibacillus halophilus</name>
    <dbReference type="NCBI Taxonomy" id="482461"/>
    <lineage>
        <taxon>Bacteria</taxon>
        <taxon>Bacillati</taxon>
        <taxon>Bacillota</taxon>
        <taxon>Bacilli</taxon>
        <taxon>Bacillales</taxon>
        <taxon>Bacillaceae</taxon>
        <taxon>Sediminibacillus</taxon>
    </lineage>
</organism>
<feature type="compositionally biased region" description="Polar residues" evidence="1">
    <location>
        <begin position="450"/>
        <end position="477"/>
    </location>
</feature>
<feature type="compositionally biased region" description="Basic and acidic residues" evidence="1">
    <location>
        <begin position="346"/>
        <end position="383"/>
    </location>
</feature>
<sequence>MKSYSKEDVNHLLIQQRKYKKMIRSFQENDCSQDYQRLQEKYLELQEQLEQQNHTQSETIKQYKEKNQQLTEALKQKERELSEWRQKTNLTEGGPAASDNDKPSYVLSDGWKLPQTRTIKDSVAILFQLLYYLDQKLTESSGQPLNRKRKEHDQAMDEQKQKQEPAASSTFLNQIKEPVQKESSSTKPQEQGKPIPPISNSSSPQNPFQTDLLEKLQAEIAEMKELMKEQTQSATETETHSSSPEPRRKEPVVPQKPVANPYNPSTKQPQFNYRDLQGASVVPVIDKKGKKNHAQPQQNKKHVNLGTNTSSVNGEVRAQPPVSKTGSPNKPAIPTTAKAEQPILLKSEEDKRTFMQKIKEQEEAKAAEKVKQEQAEAARKTAEAKQQQAQKTSDKQEQQIGSNKSANTESRSAINPESTAAEKNRPRTSAPHTTASRAQKTEKRGPHTAETASSPSTNQEKGKSQQPAAIKPSSQTETAKKEQSKATEEKKSFFKKFWDKVNS</sequence>
<reference evidence="3" key="1">
    <citation type="submission" date="2016-10" db="EMBL/GenBank/DDBJ databases">
        <authorList>
            <person name="Varghese N."/>
            <person name="Submissions S."/>
        </authorList>
    </citation>
    <scope>NUCLEOTIDE SEQUENCE [LARGE SCALE GENOMIC DNA]</scope>
    <source>
        <strain evidence="3">CGMCC 1.6199</strain>
    </source>
</reference>
<dbReference type="OrthoDB" id="2972716at2"/>
<evidence type="ECO:0000256" key="1">
    <source>
        <dbReference type="SAM" id="MobiDB-lite"/>
    </source>
</evidence>
<dbReference type="Proteomes" id="UP000182347">
    <property type="component" value="Unassembled WGS sequence"/>
</dbReference>
<protein>
    <submittedName>
        <fullName evidence="2">Uncharacterized protein</fullName>
    </submittedName>
</protein>
<feature type="compositionally biased region" description="Basic and acidic residues" evidence="1">
    <location>
        <begin position="478"/>
        <end position="492"/>
    </location>
</feature>
<feature type="compositionally biased region" description="Basic and acidic residues" evidence="1">
    <location>
        <begin position="151"/>
        <end position="163"/>
    </location>
</feature>
<feature type="compositionally biased region" description="Basic residues" evidence="1">
    <location>
        <begin position="288"/>
        <end position="303"/>
    </location>
</feature>
<dbReference type="RefSeq" id="WP_074600403.1">
    <property type="nucleotide sequence ID" value="NZ_FNHF01000005.1"/>
</dbReference>
<proteinExistence type="predicted"/>
<name>A0A1G9VVS5_9BACI</name>
<evidence type="ECO:0000313" key="3">
    <source>
        <dbReference type="Proteomes" id="UP000182347"/>
    </source>
</evidence>
<feature type="region of interest" description="Disordered" evidence="1">
    <location>
        <begin position="141"/>
        <end position="492"/>
    </location>
</feature>
<dbReference type="EMBL" id="FNHF01000005">
    <property type="protein sequence ID" value="SDM76359.1"/>
    <property type="molecule type" value="Genomic_DNA"/>
</dbReference>
<accession>A0A1G9VVS5</accession>
<evidence type="ECO:0000313" key="2">
    <source>
        <dbReference type="EMBL" id="SDM76359.1"/>
    </source>
</evidence>
<feature type="compositionally biased region" description="Polar residues" evidence="1">
    <location>
        <begin position="398"/>
        <end position="418"/>
    </location>
</feature>
<gene>
    <name evidence="2" type="ORF">SAMN05216244_3335</name>
</gene>
<feature type="compositionally biased region" description="Polar residues" evidence="1">
    <location>
        <begin position="262"/>
        <end position="271"/>
    </location>
</feature>
<keyword evidence="3" id="KW-1185">Reference proteome</keyword>
<feature type="compositionally biased region" description="Low complexity" evidence="1">
    <location>
        <begin position="198"/>
        <end position="207"/>
    </location>
</feature>